<organism evidence="1 2">
    <name type="scientific">Pseudomonas synxantha</name>
    <dbReference type="NCBI Taxonomy" id="47883"/>
    <lineage>
        <taxon>Bacteria</taxon>
        <taxon>Pseudomonadati</taxon>
        <taxon>Pseudomonadota</taxon>
        <taxon>Gammaproteobacteria</taxon>
        <taxon>Pseudomonadales</taxon>
        <taxon>Pseudomonadaceae</taxon>
        <taxon>Pseudomonas</taxon>
    </lineage>
</organism>
<proteinExistence type="predicted"/>
<dbReference type="RefSeq" id="WP_138233667.1">
    <property type="nucleotide sequence ID" value="NZ_CBCSGQ010000007.1"/>
</dbReference>
<dbReference type="EMBL" id="LR590482">
    <property type="protein sequence ID" value="VTR05086.1"/>
    <property type="molecule type" value="Genomic_DNA"/>
</dbReference>
<evidence type="ECO:0000313" key="2">
    <source>
        <dbReference type="Proteomes" id="UP000306562"/>
    </source>
</evidence>
<name>A0AAX3IE75_9PSED</name>
<protein>
    <submittedName>
        <fullName evidence="1">Uncharacterized protein</fullName>
    </submittedName>
</protein>
<reference evidence="1 2" key="1">
    <citation type="submission" date="2019-05" db="EMBL/GenBank/DDBJ databases">
        <authorList>
            <consortium name="Pathogen Informatics"/>
        </authorList>
    </citation>
    <scope>NUCLEOTIDE SEQUENCE [LARGE SCALE GENOMIC DNA]</scope>
    <source>
        <strain evidence="1 2">NCTC10696</strain>
    </source>
</reference>
<gene>
    <name evidence="1" type="ORF">NCTC10696_05438</name>
</gene>
<sequence>MTFVLSEDTQKDDDDNLSALLTGWSLNNREVAWLWLSLVGREGERLDDCQFNSPTMRDKIAQTLKDSRSLKREIEHARETQLLPLEAFGWIEKNGRQPKWLAAEAMRKTNLRLRNSIFRTLPNKDQVIVLFDLWNTEFSRKERALRYLSEDWNEHLRTDKIFKWFKDQDEREKCSLAWSWLEQNQPTLIRQEKPFTRHGELLEFFDHSSASSGEKELYVEKIKRRWSTQKTRVNATHKKQYNFVLNNNINAALDKLAEEHQLSRTKILEELILSETAHRLYLVTR</sequence>
<dbReference type="AlphaFoldDB" id="A0AAX3IE75"/>
<accession>A0AAX3IE75</accession>
<evidence type="ECO:0000313" key="1">
    <source>
        <dbReference type="EMBL" id="VTR05086.1"/>
    </source>
</evidence>
<dbReference type="Proteomes" id="UP000306562">
    <property type="component" value="Chromosome"/>
</dbReference>